<dbReference type="AlphaFoldDB" id="A0A0F9J6I4"/>
<proteinExistence type="predicted"/>
<evidence type="ECO:0000313" key="1">
    <source>
        <dbReference type="EMBL" id="KKM65379.1"/>
    </source>
</evidence>
<protein>
    <submittedName>
        <fullName evidence="1">Uncharacterized protein</fullName>
    </submittedName>
</protein>
<organism evidence="1">
    <name type="scientific">marine sediment metagenome</name>
    <dbReference type="NCBI Taxonomy" id="412755"/>
    <lineage>
        <taxon>unclassified sequences</taxon>
        <taxon>metagenomes</taxon>
        <taxon>ecological metagenomes</taxon>
    </lineage>
</organism>
<dbReference type="EMBL" id="LAZR01010734">
    <property type="protein sequence ID" value="KKM65379.1"/>
    <property type="molecule type" value="Genomic_DNA"/>
</dbReference>
<accession>A0A0F9J6I4</accession>
<sequence length="89" mass="9719">MNHKPVCAKCSKDMYPKKNGVGVLDHAVFGPYQVWDADLWGCHECGAEVVLGFGNSPTARLDGASGSHGELSRQCEEYKQHSCLIEVKP</sequence>
<gene>
    <name evidence="1" type="ORF">LCGC14_1491790</name>
</gene>
<reference evidence="1" key="1">
    <citation type="journal article" date="2015" name="Nature">
        <title>Complex archaea that bridge the gap between prokaryotes and eukaryotes.</title>
        <authorList>
            <person name="Spang A."/>
            <person name="Saw J.H."/>
            <person name="Jorgensen S.L."/>
            <person name="Zaremba-Niedzwiedzka K."/>
            <person name="Martijn J."/>
            <person name="Lind A.E."/>
            <person name="van Eijk R."/>
            <person name="Schleper C."/>
            <person name="Guy L."/>
            <person name="Ettema T.J."/>
        </authorList>
    </citation>
    <scope>NUCLEOTIDE SEQUENCE</scope>
</reference>
<name>A0A0F9J6I4_9ZZZZ</name>
<comment type="caution">
    <text evidence="1">The sequence shown here is derived from an EMBL/GenBank/DDBJ whole genome shotgun (WGS) entry which is preliminary data.</text>
</comment>